<dbReference type="SMART" id="SM00245">
    <property type="entry name" value="TSPc"/>
    <property type="match status" value="1"/>
</dbReference>
<dbReference type="InterPro" id="IPR001478">
    <property type="entry name" value="PDZ"/>
</dbReference>
<evidence type="ECO:0000256" key="1">
    <source>
        <dbReference type="ARBA" id="ARBA00009179"/>
    </source>
</evidence>
<keyword evidence="3" id="KW-0378">Hydrolase</keyword>
<dbReference type="PANTHER" id="PTHR32060:SF22">
    <property type="entry name" value="CARBOXYL-TERMINAL-PROCESSING PEPTIDASE 3, CHLOROPLASTIC"/>
    <property type="match status" value="1"/>
</dbReference>
<gene>
    <name evidence="6" type="ORF">GV828_07780</name>
</gene>
<dbReference type="RefSeq" id="WP_166536925.1">
    <property type="nucleotide sequence ID" value="NZ_JAABLM010000008.1"/>
</dbReference>
<evidence type="ECO:0000259" key="5">
    <source>
        <dbReference type="PROSITE" id="PS50106"/>
    </source>
</evidence>
<evidence type="ECO:0000256" key="2">
    <source>
        <dbReference type="ARBA" id="ARBA00022670"/>
    </source>
</evidence>
<dbReference type="EMBL" id="JAABLM010000008">
    <property type="protein sequence ID" value="NBL65095.1"/>
    <property type="molecule type" value="Genomic_DNA"/>
</dbReference>
<comment type="similarity">
    <text evidence="1">Belongs to the peptidase S41A family.</text>
</comment>
<proteinExistence type="inferred from homology"/>
<protein>
    <submittedName>
        <fullName evidence="6">Peptidase S41</fullName>
    </submittedName>
</protein>
<dbReference type="Proteomes" id="UP000798602">
    <property type="component" value="Unassembled WGS sequence"/>
</dbReference>
<keyword evidence="4" id="KW-0720">Serine protease</keyword>
<sequence>MKKIALGFWLISLAGFGQSEENPCEILSKIQRLIVAEHYKAKSVDDSLSVFVFEKWMAELDPHKNIFLKTEYDALSKHKLKIDNYVFQKNCGFIAEVAETYKNALLRTKKTIDKIRPLPMNYSSGDTVRFYKDAFPFYVKENEIEKVFIKRLKYEILEDIAKSGKNLDSINQNFEVIEKKSHQKIFDANICKIDNRLSVQGGIESNIASKLFDIFCKYFDPHTSYFSYDAKSSFVSDLSTNNLSLGINVRINENEELFVENVVPGSPASSETIIEKGDQILKLLPKNGAELLVSCTSLETIGGVIRSDNYKEVTIFFRKKDGKEYDVTLEKKLMKADEHSVYSMILKRGSTRAGYIRIPSFYTDFENSDNGGVADDVLKEIIKLKNDNINGLIIDLQNDGGGSMDEAVKLAGLFIDHGAVSVSVDNRKRQRILRDFNRGTAFNGNIIILVNGNSASASELFAAAMQDYNRALIVGSNTHGKSTMQQIFPVTEDNKNFVKLTIGKFYRVNGTSHQQTGVIPDINIPQLYDKILKRESTNEMALSNDVIKVSAKFKPYQNAFKNVILKSNLRIDNDLFLNQIVVLNKELEEVYNNQKAPVSISVQNVFMDFHQTDSLFDKIKELSEKQMDFELENTSHQKTLALNDTFQAMILNERKKELLTNYTANEALNILADFEEDMTN</sequence>
<dbReference type="InterPro" id="IPR005151">
    <property type="entry name" value="Tail-specific_protease"/>
</dbReference>
<dbReference type="InterPro" id="IPR040573">
    <property type="entry name" value="TSP_N"/>
</dbReference>
<dbReference type="CDD" id="cd07560">
    <property type="entry name" value="Peptidase_S41_CPP"/>
    <property type="match status" value="1"/>
</dbReference>
<dbReference type="PROSITE" id="PS50106">
    <property type="entry name" value="PDZ"/>
    <property type="match status" value="1"/>
</dbReference>
<dbReference type="PANTHER" id="PTHR32060">
    <property type="entry name" value="TAIL-SPECIFIC PROTEASE"/>
    <property type="match status" value="1"/>
</dbReference>
<dbReference type="InterPro" id="IPR004447">
    <property type="entry name" value="Peptidase_S41A"/>
</dbReference>
<reference evidence="7" key="1">
    <citation type="submission" date="2020-01" db="EMBL/GenBank/DDBJ databases">
        <title>Sphingomonas sp. strain CSW-10.</title>
        <authorList>
            <person name="Chen W.-M."/>
        </authorList>
    </citation>
    <scope>NUCLEOTIDE SEQUENCE [LARGE SCALE GENOMIC DNA]</scope>
    <source>
        <strain evidence="7">NST-5</strain>
    </source>
</reference>
<dbReference type="Pfam" id="PF17804">
    <property type="entry name" value="TSP_NTD"/>
    <property type="match status" value="1"/>
</dbReference>
<keyword evidence="7" id="KW-1185">Reference proteome</keyword>
<dbReference type="Pfam" id="PF03572">
    <property type="entry name" value="Peptidase_S41"/>
    <property type="match status" value="1"/>
</dbReference>
<evidence type="ECO:0000256" key="4">
    <source>
        <dbReference type="ARBA" id="ARBA00022825"/>
    </source>
</evidence>
<keyword evidence="2" id="KW-0645">Protease</keyword>
<evidence type="ECO:0000313" key="7">
    <source>
        <dbReference type="Proteomes" id="UP000798602"/>
    </source>
</evidence>
<dbReference type="Gene3D" id="2.30.42.10">
    <property type="match status" value="1"/>
</dbReference>
<evidence type="ECO:0000313" key="6">
    <source>
        <dbReference type="EMBL" id="NBL65095.1"/>
    </source>
</evidence>
<feature type="domain" description="PDZ" evidence="5">
    <location>
        <begin position="245"/>
        <end position="283"/>
    </location>
</feature>
<dbReference type="InterPro" id="IPR029045">
    <property type="entry name" value="ClpP/crotonase-like_dom_sf"/>
</dbReference>
<evidence type="ECO:0000256" key="3">
    <source>
        <dbReference type="ARBA" id="ARBA00022801"/>
    </source>
</evidence>
<name>A0ABW9Z8A0_9FLAO</name>
<accession>A0ABW9Z8A0</accession>
<organism evidence="6 7">
    <name type="scientific">Flavobacterium ichthyis</name>
    <dbReference type="NCBI Taxonomy" id="2698827"/>
    <lineage>
        <taxon>Bacteria</taxon>
        <taxon>Pseudomonadati</taxon>
        <taxon>Bacteroidota</taxon>
        <taxon>Flavobacteriia</taxon>
        <taxon>Flavobacteriales</taxon>
        <taxon>Flavobacteriaceae</taxon>
        <taxon>Flavobacterium</taxon>
    </lineage>
</organism>
<dbReference type="InterPro" id="IPR036034">
    <property type="entry name" value="PDZ_sf"/>
</dbReference>
<dbReference type="Pfam" id="PF00595">
    <property type="entry name" value="PDZ"/>
    <property type="match status" value="1"/>
</dbReference>
<comment type="caution">
    <text evidence="6">The sequence shown here is derived from an EMBL/GenBank/DDBJ whole genome shotgun (WGS) entry which is preliminary data.</text>
</comment>
<dbReference type="SUPFAM" id="SSF52096">
    <property type="entry name" value="ClpP/crotonase"/>
    <property type="match status" value="1"/>
</dbReference>
<dbReference type="Gene3D" id="3.90.226.10">
    <property type="entry name" value="2-enoyl-CoA Hydratase, Chain A, domain 1"/>
    <property type="match status" value="1"/>
</dbReference>